<feature type="binding site" evidence="2">
    <location>
        <position position="304"/>
    </location>
    <ligand>
        <name>substrate</name>
    </ligand>
</feature>
<dbReference type="PANTHER" id="PTHR34876">
    <property type="match status" value="1"/>
</dbReference>
<dbReference type="EC" id="3.2.1.-" evidence="3"/>
<sequence>MRTTSILSALAAAGAVAARPSIWSRQNDADANPFEGRQLFVNQNYTAKLEETREAFLTAGDNVNAGKVQYVQESVGTFVWISNIASLGDIDGAIESARGVQQETGEEQIVGLVLYNLPDRDCSAGESAGELSLAENGLERYRTEYVDQFAARVQAASDLTFAIVLEPDAVGNMVTNQAIEFCANAAEPQRDGIAYAIAELQADNIHLYIDASHGGWLGWDDNLAPIAKAGPNAKIRGYSTNVSNYNPFSTMTPEPYTEFSNSFDESHYALSLVPHLEAEGLPTRFIIDQGRVAVQGARAEWGEWCNVEAGFGQPATTQTENPHVDSIVWIKPGGESDGACGIEGAPNAGAWFDEYAQLLTKNAHVALQPAVSV</sequence>
<dbReference type="STRING" id="526221.C9SLJ2"/>
<feature type="chain" id="PRO_5005125962" description="Glucanase" evidence="3">
    <location>
        <begin position="19"/>
        <end position="373"/>
    </location>
</feature>
<dbReference type="InterPro" id="IPR036434">
    <property type="entry name" value="Beta_cellobiohydrolase_sf"/>
</dbReference>
<evidence type="ECO:0000313" key="5">
    <source>
        <dbReference type="Proteomes" id="UP000008698"/>
    </source>
</evidence>
<dbReference type="PANTHER" id="PTHR34876:SF10">
    <property type="entry name" value="GLUCANASE"/>
    <property type="match status" value="1"/>
</dbReference>
<name>C9SLJ2_VERA1</name>
<dbReference type="GeneID" id="9531547"/>
<proteinExistence type="inferred from homology"/>
<dbReference type="InterPro" id="IPR016288">
    <property type="entry name" value="Beta_cellobiohydrolase"/>
</dbReference>
<keyword evidence="3" id="KW-0326">Glycosidase</keyword>
<feature type="binding site" evidence="2">
    <location>
        <position position="331"/>
    </location>
    <ligand>
        <name>substrate</name>
    </ligand>
</feature>
<evidence type="ECO:0000256" key="2">
    <source>
        <dbReference type="PIRSR" id="PIRSR001100-2"/>
    </source>
</evidence>
<accession>C9SLJ2</accession>
<reference evidence="5" key="1">
    <citation type="journal article" date="2011" name="PLoS Pathog.">
        <title>Comparative genomics yields insights into niche adaptation of plant vascular wilt pathogens.</title>
        <authorList>
            <person name="Klosterman S.J."/>
            <person name="Subbarao K.V."/>
            <person name="Kang S."/>
            <person name="Veronese P."/>
            <person name="Gold S.E."/>
            <person name="Thomma B.P.H.J."/>
            <person name="Chen Z."/>
            <person name="Henrissat B."/>
            <person name="Lee Y.-H."/>
            <person name="Park J."/>
            <person name="Garcia-Pedrajas M.D."/>
            <person name="Barbara D.J."/>
            <person name="Anchieta A."/>
            <person name="de Jonge R."/>
            <person name="Santhanam P."/>
            <person name="Maruthachalam K."/>
            <person name="Atallah Z."/>
            <person name="Amyotte S.G."/>
            <person name="Paz Z."/>
            <person name="Inderbitzin P."/>
            <person name="Hayes R.J."/>
            <person name="Heiman D.I."/>
            <person name="Young S."/>
            <person name="Zeng Q."/>
            <person name="Engels R."/>
            <person name="Galagan J."/>
            <person name="Cuomo C.A."/>
            <person name="Dobinson K.F."/>
            <person name="Ma L.-J."/>
        </authorList>
    </citation>
    <scope>NUCLEOTIDE SEQUENCE [LARGE SCALE GENOMIC DNA]</scope>
    <source>
        <strain evidence="5">VaMs.102 / ATCC MYA-4576 / FGSC 10136</strain>
    </source>
</reference>
<dbReference type="Proteomes" id="UP000008698">
    <property type="component" value="Unassembled WGS sequence"/>
</dbReference>
<dbReference type="PRINTS" id="PR00733">
    <property type="entry name" value="GLHYDRLASE6"/>
</dbReference>
<keyword evidence="3" id="KW-0732">Signal</keyword>
<dbReference type="EMBL" id="DS985219">
    <property type="protein sequence ID" value="EEY19560.1"/>
    <property type="molecule type" value="Genomic_DNA"/>
</dbReference>
<feature type="binding site" evidence="2">
    <location>
        <position position="80"/>
    </location>
    <ligand>
        <name>substrate</name>
    </ligand>
</feature>
<dbReference type="HOGENOM" id="CLU_015488_0_0_1"/>
<feature type="signal peptide" evidence="3">
    <location>
        <begin position="1"/>
        <end position="18"/>
    </location>
</feature>
<dbReference type="eggNOG" id="ENOG502SATK">
    <property type="taxonomic scope" value="Eukaryota"/>
</dbReference>
<dbReference type="Pfam" id="PF01341">
    <property type="entry name" value="Glyco_hydro_6"/>
    <property type="match status" value="1"/>
</dbReference>
<evidence type="ECO:0000313" key="4">
    <source>
        <dbReference type="EMBL" id="EEY19560.1"/>
    </source>
</evidence>
<feature type="binding site" evidence="2">
    <location>
        <position position="244"/>
    </location>
    <ligand>
        <name>substrate</name>
    </ligand>
</feature>
<dbReference type="OrthoDB" id="64893at2759"/>
<dbReference type="RefSeq" id="XP_003004556.1">
    <property type="nucleotide sequence ID" value="XM_003004510.1"/>
</dbReference>
<feature type="binding site" evidence="2">
    <location>
        <position position="213"/>
    </location>
    <ligand>
        <name>substrate</name>
    </ligand>
</feature>
<feature type="active site" description="Proton donor" evidence="1">
    <location>
        <position position="168"/>
    </location>
</feature>
<evidence type="ECO:0000256" key="1">
    <source>
        <dbReference type="PIRSR" id="PIRSR001100-1"/>
    </source>
</evidence>
<keyword evidence="3" id="KW-0119">Carbohydrate metabolism</keyword>
<dbReference type="AlphaFoldDB" id="C9SLJ2"/>
<organism evidence="5">
    <name type="scientific">Verticillium alfalfae (strain VaMs.102 / ATCC MYA-4576 / FGSC 10136)</name>
    <name type="common">Verticillium wilt of alfalfa</name>
    <name type="synonym">Verticillium albo-atrum</name>
    <dbReference type="NCBI Taxonomy" id="526221"/>
    <lineage>
        <taxon>Eukaryota</taxon>
        <taxon>Fungi</taxon>
        <taxon>Dikarya</taxon>
        <taxon>Ascomycota</taxon>
        <taxon>Pezizomycotina</taxon>
        <taxon>Sordariomycetes</taxon>
        <taxon>Hypocreomycetidae</taxon>
        <taxon>Glomerellales</taxon>
        <taxon>Plectosphaerellaceae</taxon>
        <taxon>Verticillium</taxon>
    </lineage>
</organism>
<keyword evidence="3" id="KW-0378">Hydrolase</keyword>
<keyword evidence="3" id="KW-0136">Cellulose degradation</keyword>
<feature type="active site" description="Proton acceptor" evidence="1">
    <location>
        <position position="337"/>
    </location>
</feature>
<feature type="binding site" evidence="2">
    <location>
        <position position="216"/>
    </location>
    <ligand>
        <name>substrate</name>
    </ligand>
</feature>
<dbReference type="GO" id="GO:0004553">
    <property type="term" value="F:hydrolase activity, hydrolyzing O-glycosyl compounds"/>
    <property type="evidence" value="ECO:0007669"/>
    <property type="project" value="InterPro"/>
</dbReference>
<dbReference type="OMA" id="FCANATP"/>
<dbReference type="GO" id="GO:0030245">
    <property type="term" value="P:cellulose catabolic process"/>
    <property type="evidence" value="ECO:0007669"/>
    <property type="project" value="UniProtKB-KW"/>
</dbReference>
<dbReference type="KEGG" id="val:VDBG_05669"/>
<feature type="binding site" evidence="2">
    <location>
        <position position="335"/>
    </location>
    <ligand>
        <name>substrate</name>
    </ligand>
</feature>
<dbReference type="SUPFAM" id="SSF51989">
    <property type="entry name" value="Glycosyl hydrolases family 6, cellulases"/>
    <property type="match status" value="1"/>
</dbReference>
<evidence type="ECO:0000256" key="3">
    <source>
        <dbReference type="RuleBase" id="RU361186"/>
    </source>
</evidence>
<dbReference type="Gene3D" id="3.20.20.40">
    <property type="entry name" value="1, 4-beta cellobiohydrolase"/>
    <property type="match status" value="1"/>
</dbReference>
<keyword evidence="5" id="KW-1185">Reference proteome</keyword>
<gene>
    <name evidence="4" type="ORF">VDBG_05669</name>
</gene>
<protein>
    <recommendedName>
        <fullName evidence="3">Glucanase</fullName>
        <ecNumber evidence="3">3.2.1.-</ecNumber>
    </recommendedName>
</protein>
<keyword evidence="3" id="KW-0624">Polysaccharide degradation</keyword>
<comment type="similarity">
    <text evidence="3">Belongs to the glycosyl hydrolase family 6.</text>
</comment>
<dbReference type="PIRSF" id="PIRSF001100">
    <property type="entry name" value="Beta_cellobiohydrolase"/>
    <property type="match status" value="1"/>
</dbReference>